<dbReference type="SUPFAM" id="SSF54637">
    <property type="entry name" value="Thioesterase/thiol ester dehydrase-isomerase"/>
    <property type="match status" value="1"/>
</dbReference>
<dbReference type="InterPro" id="IPR050563">
    <property type="entry name" value="4-hydroxybenzoyl-CoA_TE"/>
</dbReference>
<comment type="caution">
    <text evidence="1">The sequence shown here is derived from an EMBL/GenBank/DDBJ whole genome shotgun (WGS) entry which is preliminary data.</text>
</comment>
<organism evidence="1 2">
    <name type="scientific">Mycobacterium deserti</name>
    <dbReference type="NCBI Taxonomy" id="2978347"/>
    <lineage>
        <taxon>Bacteria</taxon>
        <taxon>Bacillati</taxon>
        <taxon>Actinomycetota</taxon>
        <taxon>Actinomycetes</taxon>
        <taxon>Mycobacteriales</taxon>
        <taxon>Mycobacteriaceae</taxon>
        <taxon>Mycobacterium</taxon>
    </lineage>
</organism>
<keyword evidence="2" id="KW-1185">Reference proteome</keyword>
<dbReference type="PANTHER" id="PTHR31793">
    <property type="entry name" value="4-HYDROXYBENZOYL-COA THIOESTERASE FAMILY MEMBER"/>
    <property type="match status" value="1"/>
</dbReference>
<protein>
    <submittedName>
        <fullName evidence="1">Acyl-CoA thioesterase</fullName>
    </submittedName>
</protein>
<sequence>MTSPRAPYPTRSATRLTADSNGGSVLRLTPRWTDLDPIGHVNNSVFLVYAEEARARYLRDALPGAWNSVVVVHNAIDYHRPVEETDLVEVTSVVHGVGTSSLTTINVISTAHGKCATVRTVQVVMDEDRSGTRPWTEAERKTLAEFIE</sequence>
<dbReference type="Pfam" id="PF13279">
    <property type="entry name" value="4HBT_2"/>
    <property type="match status" value="1"/>
</dbReference>
<dbReference type="EMBL" id="JAODWD010000001">
    <property type="protein sequence ID" value="MCT7657182.1"/>
    <property type="molecule type" value="Genomic_DNA"/>
</dbReference>
<gene>
    <name evidence="1" type="ORF">N4S67_01950</name>
</gene>
<evidence type="ECO:0000313" key="2">
    <source>
        <dbReference type="Proteomes" id="UP001206639"/>
    </source>
</evidence>
<dbReference type="InterPro" id="IPR029069">
    <property type="entry name" value="HotDog_dom_sf"/>
</dbReference>
<reference evidence="2" key="1">
    <citation type="submission" date="2023-07" db="EMBL/GenBank/DDBJ databases">
        <authorList>
            <person name="Deng Y."/>
            <person name="Zhang Y.-Q."/>
        </authorList>
    </citation>
    <scope>NUCLEOTIDE SEQUENCE [LARGE SCALE GENOMIC DNA]</scope>
    <source>
        <strain evidence="2">CPCC 205710</strain>
    </source>
</reference>
<dbReference type="PANTHER" id="PTHR31793:SF24">
    <property type="entry name" value="LONG-CHAIN ACYL-COA THIOESTERASE FADM"/>
    <property type="match status" value="1"/>
</dbReference>
<proteinExistence type="predicted"/>
<dbReference type="Proteomes" id="UP001206639">
    <property type="component" value="Unassembled WGS sequence"/>
</dbReference>
<dbReference type="CDD" id="cd00586">
    <property type="entry name" value="4HBT"/>
    <property type="match status" value="1"/>
</dbReference>
<accession>A0ABT2M4J0</accession>
<dbReference type="Gene3D" id="3.10.129.10">
    <property type="entry name" value="Hotdog Thioesterase"/>
    <property type="match status" value="1"/>
</dbReference>
<name>A0ABT2M4J0_9MYCO</name>
<evidence type="ECO:0000313" key="1">
    <source>
        <dbReference type="EMBL" id="MCT7657182.1"/>
    </source>
</evidence>